<dbReference type="eggNOG" id="ENOG5032T63">
    <property type="taxonomic scope" value="Bacteria"/>
</dbReference>
<proteinExistence type="predicted"/>
<dbReference type="Proteomes" id="UP000011744">
    <property type="component" value="Unassembled WGS sequence"/>
</dbReference>
<dbReference type="PATRIC" id="fig|1244869.3.peg.874"/>
<keyword evidence="3" id="KW-1185">Reference proteome</keyword>
<organism evidence="2 3">
    <name type="scientific">Paramagnetospirillum caucaseum</name>
    <dbReference type="NCBI Taxonomy" id="1244869"/>
    <lineage>
        <taxon>Bacteria</taxon>
        <taxon>Pseudomonadati</taxon>
        <taxon>Pseudomonadota</taxon>
        <taxon>Alphaproteobacteria</taxon>
        <taxon>Rhodospirillales</taxon>
        <taxon>Magnetospirillaceae</taxon>
        <taxon>Paramagnetospirillum</taxon>
    </lineage>
</organism>
<sequence length="585" mass="58705">MCSAIPPAPPPVAPPPQASAPPVLSVVADKAAAEALAKLQAGAVLAATMAASEGKGPDGRGVVRVMTADGASLSLRLPPGQPLPPDGAQLAMQYIQQNGLPAFKLLSINGRPTGGLPLPPPQTGLPGLPDLAGLLGSGAKPNTAQLPLAQPGPAGAPVVTSPGLAAGPLGLTATVIRSGPPGAVMLPPDAGRPGLEMAEPLPAALTNLVPGTRLTVRIAAMAPPGQNAISGGQPIPTATAQPAQAAQGPMAQAPGPAAPGVGTPPMPAAPHVPGTTQPAAAVPPPSLAGAPSPPSVATPQPPNVTLPGVVVAQPAGGAALVQSPAGMLSLNVATPLPVGSMVRLEVIDRPLPPPPMAPAPAPAPGLTPGGWPSLDQAVDVLLGSDRQAAEQLMRMIPQAGPRLAAAMSMFSGAVRAGDARQLLSEPVTRGLEKAGRKDLAERLKKEFLDLADDAARPMGRGDWQSITLPFAHGANIDPINLYVHRPPEDEGGGKKGSEQRFILDVRMSALGRIQLDGLVQKDTKRFDLIVRTAEPLPAAMCRDIAGIFAECGQLTGITGLVSFQAGRSFVDLLPTSAAPATQIVV</sequence>
<gene>
    <name evidence="2" type="ORF">H261_04365</name>
</gene>
<comment type="caution">
    <text evidence="2">The sequence shown here is derived from an EMBL/GenBank/DDBJ whole genome shotgun (WGS) entry which is preliminary data.</text>
</comment>
<feature type="region of interest" description="Disordered" evidence="1">
    <location>
        <begin position="1"/>
        <end position="21"/>
    </location>
</feature>
<feature type="compositionally biased region" description="Low complexity" evidence="1">
    <location>
        <begin position="232"/>
        <end position="261"/>
    </location>
</feature>
<evidence type="ECO:0000256" key="1">
    <source>
        <dbReference type="SAM" id="MobiDB-lite"/>
    </source>
</evidence>
<feature type="region of interest" description="Disordered" evidence="1">
    <location>
        <begin position="225"/>
        <end position="301"/>
    </location>
</feature>
<protein>
    <submittedName>
        <fullName evidence="2">DNA polymerase III</fullName>
    </submittedName>
</protein>
<evidence type="ECO:0000313" key="3">
    <source>
        <dbReference type="Proteomes" id="UP000011744"/>
    </source>
</evidence>
<feature type="compositionally biased region" description="Pro residues" evidence="1">
    <location>
        <begin position="1"/>
        <end position="19"/>
    </location>
</feature>
<dbReference type="STRING" id="1244869.H261_04365"/>
<feature type="compositionally biased region" description="Pro residues" evidence="1">
    <location>
        <begin position="281"/>
        <end position="301"/>
    </location>
</feature>
<reference evidence="2 3" key="1">
    <citation type="journal article" date="2014" name="Genome Announc.">
        <title>Draft Genome Sequence of Magnetospirillum sp. Strain SO-1, a Freshwater Magnetotactic Bacterium Isolated from the Ol'khovka River, Russia.</title>
        <authorList>
            <person name="Grouzdev D.S."/>
            <person name="Dziuba M.V."/>
            <person name="Sukhacheva M.S."/>
            <person name="Mardanov A.V."/>
            <person name="Beletskiy A.V."/>
            <person name="Kuznetsov B.B."/>
            <person name="Skryabin K.G."/>
        </authorList>
    </citation>
    <scope>NUCLEOTIDE SEQUENCE [LARGE SCALE GENOMIC DNA]</scope>
    <source>
        <strain evidence="2 3">SO-1</strain>
    </source>
</reference>
<dbReference type="AlphaFoldDB" id="M2YDV3"/>
<dbReference type="RefSeq" id="WP_008614752.1">
    <property type="nucleotide sequence ID" value="NZ_AONQ01000008.1"/>
</dbReference>
<evidence type="ECO:0000313" key="2">
    <source>
        <dbReference type="EMBL" id="EME71141.1"/>
    </source>
</evidence>
<accession>M2YDV3</accession>
<name>M2YDV3_9PROT</name>
<dbReference type="EMBL" id="AONQ01000008">
    <property type="protein sequence ID" value="EME71141.1"/>
    <property type="molecule type" value="Genomic_DNA"/>
</dbReference>
<dbReference type="OrthoDB" id="8479549at2"/>